<sequence>MSGRANGRRSCGNLEAHGRVPHTLVRNGHAGQDTVGMGMACGNHRR</sequence>
<dbReference type="EMBL" id="CP012109">
    <property type="protein sequence ID" value="AKQ64374.1"/>
    <property type="molecule type" value="Genomic_DNA"/>
</dbReference>
<feature type="region of interest" description="Disordered" evidence="1">
    <location>
        <begin position="1"/>
        <end position="46"/>
    </location>
</feature>
<protein>
    <submittedName>
        <fullName evidence="2">Uncharacterized protein</fullName>
    </submittedName>
</protein>
<dbReference type="Proteomes" id="UP000009026">
    <property type="component" value="Chromosome"/>
</dbReference>
<dbReference type="AlphaFoldDB" id="A0A0H4WNJ9"/>
<proteinExistence type="predicted"/>
<evidence type="ECO:0000256" key="1">
    <source>
        <dbReference type="SAM" id="MobiDB-lite"/>
    </source>
</evidence>
<gene>
    <name evidence="2" type="ORF">A176_001286</name>
</gene>
<evidence type="ECO:0000313" key="3">
    <source>
        <dbReference type="Proteomes" id="UP000009026"/>
    </source>
</evidence>
<dbReference type="KEGG" id="mym:A176_001286"/>
<evidence type="ECO:0000313" key="2">
    <source>
        <dbReference type="EMBL" id="AKQ64374.1"/>
    </source>
</evidence>
<accession>A0A0H4WNJ9</accession>
<name>A0A0H4WNJ9_9BACT</name>
<keyword evidence="3" id="KW-1185">Reference proteome</keyword>
<organism evidence="2 3">
    <name type="scientific">Pseudomyxococcus hansupus</name>
    <dbReference type="NCBI Taxonomy" id="1297742"/>
    <lineage>
        <taxon>Bacteria</taxon>
        <taxon>Pseudomonadati</taxon>
        <taxon>Myxococcota</taxon>
        <taxon>Myxococcia</taxon>
        <taxon>Myxococcales</taxon>
        <taxon>Cystobacterineae</taxon>
        <taxon>Myxococcaceae</taxon>
        <taxon>Pseudomyxococcus</taxon>
    </lineage>
</organism>
<reference evidence="2 3" key="1">
    <citation type="journal article" date="2016" name="PLoS ONE">
        <title>Complete Genome Sequence and Comparative Genomics of a Novel Myxobacterium Myxococcus hansupus.</title>
        <authorList>
            <person name="Sharma G."/>
            <person name="Narwani T."/>
            <person name="Subramanian S."/>
        </authorList>
    </citation>
    <scope>NUCLEOTIDE SEQUENCE [LARGE SCALE GENOMIC DNA]</scope>
    <source>
        <strain evidence="3">mixupus</strain>
    </source>
</reference>